<evidence type="ECO:0000313" key="1">
    <source>
        <dbReference type="EMBL" id="KAI8014785.1"/>
    </source>
</evidence>
<organism evidence="1 2">
    <name type="scientific">Camellia lanceoleosa</name>
    <dbReference type="NCBI Taxonomy" id="1840588"/>
    <lineage>
        <taxon>Eukaryota</taxon>
        <taxon>Viridiplantae</taxon>
        <taxon>Streptophyta</taxon>
        <taxon>Embryophyta</taxon>
        <taxon>Tracheophyta</taxon>
        <taxon>Spermatophyta</taxon>
        <taxon>Magnoliopsida</taxon>
        <taxon>eudicotyledons</taxon>
        <taxon>Gunneridae</taxon>
        <taxon>Pentapetalae</taxon>
        <taxon>asterids</taxon>
        <taxon>Ericales</taxon>
        <taxon>Theaceae</taxon>
        <taxon>Camellia</taxon>
    </lineage>
</organism>
<comment type="caution">
    <text evidence="1">The sequence shown here is derived from an EMBL/GenBank/DDBJ whole genome shotgun (WGS) entry which is preliminary data.</text>
</comment>
<name>A0ACC0HN66_9ERIC</name>
<reference evidence="1 2" key="1">
    <citation type="journal article" date="2022" name="Plant J.">
        <title>Chromosome-level genome of Camellia lanceoleosa provides a valuable resource for understanding genome evolution and self-incompatibility.</title>
        <authorList>
            <person name="Gong W."/>
            <person name="Xiao S."/>
            <person name="Wang L."/>
            <person name="Liao Z."/>
            <person name="Chang Y."/>
            <person name="Mo W."/>
            <person name="Hu G."/>
            <person name="Li W."/>
            <person name="Zhao G."/>
            <person name="Zhu H."/>
            <person name="Hu X."/>
            <person name="Ji K."/>
            <person name="Xiang X."/>
            <person name="Song Q."/>
            <person name="Yuan D."/>
            <person name="Jin S."/>
            <person name="Zhang L."/>
        </authorList>
    </citation>
    <scope>NUCLEOTIDE SEQUENCE [LARGE SCALE GENOMIC DNA]</scope>
    <source>
        <strain evidence="1">SQ_2022a</strain>
    </source>
</reference>
<gene>
    <name evidence="1" type="ORF">LOK49_LG05G03041</name>
</gene>
<proteinExistence type="predicted"/>
<dbReference type="EMBL" id="CM045761">
    <property type="protein sequence ID" value="KAI8014785.1"/>
    <property type="molecule type" value="Genomic_DNA"/>
</dbReference>
<evidence type="ECO:0000313" key="2">
    <source>
        <dbReference type="Proteomes" id="UP001060215"/>
    </source>
</evidence>
<sequence>MKGVALDPSSYGGFGDSKARIKHQSLLQDYQDLQKRKQLLCKSIFSLDLVPKLNSVRERYMTKMAVPICNRRHSGCQFDSRSISSSKSIRYKIEGQITLVRRFSLAVGFIRFPIKLQRVLRESQ</sequence>
<protein>
    <submittedName>
        <fullName evidence="1">Uncharacterized protein</fullName>
    </submittedName>
</protein>
<keyword evidence="2" id="KW-1185">Reference proteome</keyword>
<dbReference type="Proteomes" id="UP001060215">
    <property type="component" value="Chromosome 4"/>
</dbReference>
<accession>A0ACC0HN66</accession>